<dbReference type="InterPro" id="IPR020855">
    <property type="entry name" value="Ureohydrolase_Mn_BS"/>
</dbReference>
<dbReference type="PANTHER" id="PTHR11358">
    <property type="entry name" value="ARGINASE/AGMATINASE"/>
    <property type="match status" value="1"/>
</dbReference>
<dbReference type="SUPFAM" id="SSF52768">
    <property type="entry name" value="Arginase/deacetylase"/>
    <property type="match status" value="1"/>
</dbReference>
<reference evidence="5 6" key="1">
    <citation type="journal article" date="2012" name="Eukaryot. Cell">
        <title>Genome sequence of the fungus Glarea lozoyensis: the first genome sequence of a species from the Helotiaceae family.</title>
        <authorList>
            <person name="Youssar L."/>
            <person name="Gruening B.A."/>
            <person name="Erxleben A."/>
            <person name="Guenther S."/>
            <person name="Huettel W."/>
        </authorList>
    </citation>
    <scope>NUCLEOTIDE SEQUENCE [LARGE SCALE GENOMIC DNA]</scope>
    <source>
        <strain evidence="6">ATCC 74030 / MF5533</strain>
    </source>
</reference>
<evidence type="ECO:0000256" key="3">
    <source>
        <dbReference type="ARBA" id="ARBA00022801"/>
    </source>
</evidence>
<name>H0EP78_GLAL7</name>
<dbReference type="EMBL" id="AGUE01000109">
    <property type="protein sequence ID" value="EHK99670.1"/>
    <property type="molecule type" value="Genomic_DNA"/>
</dbReference>
<dbReference type="GO" id="GO:0046872">
    <property type="term" value="F:metal ion binding"/>
    <property type="evidence" value="ECO:0007669"/>
    <property type="project" value="UniProtKB-KW"/>
</dbReference>
<dbReference type="InterPro" id="IPR006035">
    <property type="entry name" value="Ureohydrolase"/>
</dbReference>
<dbReference type="Proteomes" id="UP000005446">
    <property type="component" value="Unassembled WGS sequence"/>
</dbReference>
<dbReference type="AlphaFoldDB" id="H0EP78"/>
<dbReference type="InterPro" id="IPR023696">
    <property type="entry name" value="Ureohydrolase_dom_sf"/>
</dbReference>
<comment type="similarity">
    <text evidence="1">Belongs to the arginase family. Agmatinase subfamily.</text>
</comment>
<proteinExistence type="inferred from homology"/>
<evidence type="ECO:0000256" key="2">
    <source>
        <dbReference type="ARBA" id="ARBA00022723"/>
    </source>
</evidence>
<gene>
    <name evidence="5" type="ORF">M7I_4449</name>
</gene>
<accession>H0EP78</accession>
<evidence type="ECO:0000313" key="5">
    <source>
        <dbReference type="EMBL" id="EHK99670.1"/>
    </source>
</evidence>
<keyword evidence="6" id="KW-1185">Reference proteome</keyword>
<dbReference type="PANTHER" id="PTHR11358:SF26">
    <property type="entry name" value="GUANIDINO ACID HYDROLASE, MITOCHONDRIAL"/>
    <property type="match status" value="1"/>
</dbReference>
<evidence type="ECO:0000256" key="4">
    <source>
        <dbReference type="RuleBase" id="RU003684"/>
    </source>
</evidence>
<dbReference type="PROSITE" id="PS01053">
    <property type="entry name" value="ARGINASE_1"/>
    <property type="match status" value="1"/>
</dbReference>
<keyword evidence="2" id="KW-0479">Metal-binding</keyword>
<dbReference type="GO" id="GO:0008783">
    <property type="term" value="F:agmatinase activity"/>
    <property type="evidence" value="ECO:0007669"/>
    <property type="project" value="TreeGrafter"/>
</dbReference>
<evidence type="ECO:0000313" key="6">
    <source>
        <dbReference type="Proteomes" id="UP000005446"/>
    </source>
</evidence>
<dbReference type="OrthoDB" id="288726at2759"/>
<dbReference type="PROSITE" id="PS51409">
    <property type="entry name" value="ARGINASE_2"/>
    <property type="match status" value="1"/>
</dbReference>
<protein>
    <submittedName>
        <fullName evidence="5">Putative agmatinase 2</fullName>
    </submittedName>
</protein>
<comment type="caution">
    <text evidence="5">The sequence shown here is derived from an EMBL/GenBank/DDBJ whole genome shotgun (WGS) entry which is preliminary data.</text>
</comment>
<dbReference type="HOGENOM" id="CLU_1627210_0_0_1"/>
<dbReference type="InParanoid" id="H0EP78"/>
<organism evidence="5 6">
    <name type="scientific">Glarea lozoyensis (strain ATCC 74030 / MF5533)</name>
    <dbReference type="NCBI Taxonomy" id="1104152"/>
    <lineage>
        <taxon>Eukaryota</taxon>
        <taxon>Fungi</taxon>
        <taxon>Dikarya</taxon>
        <taxon>Ascomycota</taxon>
        <taxon>Pezizomycotina</taxon>
        <taxon>Leotiomycetes</taxon>
        <taxon>Helotiales</taxon>
        <taxon>Helotiaceae</taxon>
        <taxon>Glarea</taxon>
    </lineage>
</organism>
<sequence length="163" mass="17391">MSGLKFLDCGDIPVTAYDNALALSQMTMAFLELGSRPPLKKNDIDEIGTQGIIEAIIKRIGTTLPVYLSFDIDVLDPSVCPGTGTPESGGWTSREVIKILRGLESLNVVGADILEVAPAYDSAGEQTALVAAQVAFEILASWAGRYMANQEQTSGSEPEKNEL</sequence>
<dbReference type="GO" id="GO:0033389">
    <property type="term" value="P:putrescine biosynthetic process from arginine, via agmatine"/>
    <property type="evidence" value="ECO:0007669"/>
    <property type="project" value="TreeGrafter"/>
</dbReference>
<keyword evidence="3 4" id="KW-0378">Hydrolase</keyword>
<dbReference type="Gene3D" id="3.40.800.10">
    <property type="entry name" value="Ureohydrolase domain"/>
    <property type="match status" value="1"/>
</dbReference>
<evidence type="ECO:0000256" key="1">
    <source>
        <dbReference type="ARBA" id="ARBA00009227"/>
    </source>
</evidence>
<dbReference type="Pfam" id="PF00491">
    <property type="entry name" value="Arginase"/>
    <property type="match status" value="1"/>
</dbReference>